<proteinExistence type="predicted"/>
<dbReference type="InterPro" id="IPR014982">
    <property type="entry name" value="GSCFA"/>
</dbReference>
<keyword evidence="3" id="KW-1185">Reference proteome</keyword>
<comment type="caution">
    <text evidence="2">The sequence shown here is derived from an EMBL/GenBank/DDBJ whole genome shotgun (WGS) entry which is preliminary data.</text>
</comment>
<reference evidence="2 3" key="1">
    <citation type="submission" date="2018-03" db="EMBL/GenBank/DDBJ databases">
        <title>Genomic Encyclopedia of Archaeal and Bacterial Type Strains, Phase II (KMG-II): from individual species to whole genera.</title>
        <authorList>
            <person name="Goeker M."/>
        </authorList>
    </citation>
    <scope>NUCLEOTIDE SEQUENCE [LARGE SCALE GENOMIC DNA]</scope>
    <source>
        <strain evidence="2 3">DSM 100673</strain>
    </source>
</reference>
<dbReference type="EMBL" id="PYGJ01000004">
    <property type="protein sequence ID" value="PSL20201.1"/>
    <property type="molecule type" value="Genomic_DNA"/>
</dbReference>
<evidence type="ECO:0000259" key="1">
    <source>
        <dbReference type="Pfam" id="PF08885"/>
    </source>
</evidence>
<feature type="domain" description="GSCFA" evidence="1">
    <location>
        <begin position="41"/>
        <end position="312"/>
    </location>
</feature>
<accession>A0A2P8FEQ1</accession>
<dbReference type="Pfam" id="PF08885">
    <property type="entry name" value="GSCFA"/>
    <property type="match status" value="1"/>
</dbReference>
<organism evidence="2 3">
    <name type="scientific">Shimia abyssi</name>
    <dbReference type="NCBI Taxonomy" id="1662395"/>
    <lineage>
        <taxon>Bacteria</taxon>
        <taxon>Pseudomonadati</taxon>
        <taxon>Pseudomonadota</taxon>
        <taxon>Alphaproteobacteria</taxon>
        <taxon>Rhodobacterales</taxon>
        <taxon>Roseobacteraceae</taxon>
    </lineage>
</organism>
<dbReference type="Proteomes" id="UP000240418">
    <property type="component" value="Unassembled WGS sequence"/>
</dbReference>
<evidence type="ECO:0000313" key="2">
    <source>
        <dbReference type="EMBL" id="PSL20201.1"/>
    </source>
</evidence>
<gene>
    <name evidence="2" type="ORF">CLV88_104262</name>
</gene>
<sequence>MTSFYSDLEERAFWKTGVADKSALALADLYRKKWDIQPDWKIGTAGSCFAQHIARHMRQNGYSVLDVEPAPMGLAPELHQSFGFGMYSGRYGNLYTTRQFRQLIASAFDKDPEPYLIWEKGGRFFDVMRPNIEPAGFESREEAVLARDYHLERLRELFLTADVFVFTMGLTEAWVHRESGRVVPLAPGVVAGEDVADEYVFENFSLEDVVSEFRAAMDLLRSVRRGQDMRFLLTVSPVPLTATATGQHVLAASTYSKAVLRTAAGQLCESHDTVDYFPSFEIITNPAARGTFFAPNLRSVLKEGVDVVMKTFFAAHPPQITELGTEAEPAPARNVDDVQCDEQMLEAFGR</sequence>
<dbReference type="RefSeq" id="WP_165798849.1">
    <property type="nucleotide sequence ID" value="NZ_PYGJ01000004.1"/>
</dbReference>
<dbReference type="AlphaFoldDB" id="A0A2P8FEQ1"/>
<evidence type="ECO:0000313" key="3">
    <source>
        <dbReference type="Proteomes" id="UP000240418"/>
    </source>
</evidence>
<protein>
    <submittedName>
        <fullName evidence="2">GSCFA family protein</fullName>
    </submittedName>
</protein>
<name>A0A2P8FEQ1_9RHOB</name>